<dbReference type="AlphaFoldDB" id="A0AAW2KHU0"/>
<evidence type="ECO:0000256" key="2">
    <source>
        <dbReference type="ARBA" id="ARBA00023136"/>
    </source>
</evidence>
<dbReference type="GO" id="GO:0005886">
    <property type="term" value="C:plasma membrane"/>
    <property type="evidence" value="ECO:0007669"/>
    <property type="project" value="TreeGrafter"/>
</dbReference>
<dbReference type="InterPro" id="IPR044839">
    <property type="entry name" value="NDR1-like"/>
</dbReference>
<evidence type="ECO:0000313" key="3">
    <source>
        <dbReference type="EMBL" id="KAL0306419.1"/>
    </source>
</evidence>
<proteinExistence type="predicted"/>
<organism evidence="3">
    <name type="scientific">Sesamum radiatum</name>
    <name type="common">Black benniseed</name>
    <dbReference type="NCBI Taxonomy" id="300843"/>
    <lineage>
        <taxon>Eukaryota</taxon>
        <taxon>Viridiplantae</taxon>
        <taxon>Streptophyta</taxon>
        <taxon>Embryophyta</taxon>
        <taxon>Tracheophyta</taxon>
        <taxon>Spermatophyta</taxon>
        <taxon>Magnoliopsida</taxon>
        <taxon>eudicotyledons</taxon>
        <taxon>Gunneridae</taxon>
        <taxon>Pentapetalae</taxon>
        <taxon>asterids</taxon>
        <taxon>lamiids</taxon>
        <taxon>Lamiales</taxon>
        <taxon>Pedaliaceae</taxon>
        <taxon>Sesamum</taxon>
    </lineage>
</organism>
<dbReference type="EMBL" id="JACGWJ010000028">
    <property type="protein sequence ID" value="KAL0306419.1"/>
    <property type="molecule type" value="Genomic_DNA"/>
</dbReference>
<reference evidence="3" key="2">
    <citation type="journal article" date="2024" name="Plant">
        <title>Genomic evolution and insights into agronomic trait innovations of Sesamum species.</title>
        <authorList>
            <person name="Miao H."/>
            <person name="Wang L."/>
            <person name="Qu L."/>
            <person name="Liu H."/>
            <person name="Sun Y."/>
            <person name="Le M."/>
            <person name="Wang Q."/>
            <person name="Wei S."/>
            <person name="Zheng Y."/>
            <person name="Lin W."/>
            <person name="Duan Y."/>
            <person name="Cao H."/>
            <person name="Xiong S."/>
            <person name="Wang X."/>
            <person name="Wei L."/>
            <person name="Li C."/>
            <person name="Ma Q."/>
            <person name="Ju M."/>
            <person name="Zhao R."/>
            <person name="Li G."/>
            <person name="Mu C."/>
            <person name="Tian Q."/>
            <person name="Mei H."/>
            <person name="Zhang T."/>
            <person name="Gao T."/>
            <person name="Zhang H."/>
        </authorList>
    </citation>
    <scope>NUCLEOTIDE SEQUENCE</scope>
    <source>
        <strain evidence="3">G02</strain>
    </source>
</reference>
<dbReference type="PANTHER" id="PTHR31415">
    <property type="entry name" value="OS05G0367900 PROTEIN"/>
    <property type="match status" value="1"/>
</dbReference>
<comment type="subcellular location">
    <subcellularLocation>
        <location evidence="1">Membrane</location>
    </subcellularLocation>
</comment>
<dbReference type="PANTHER" id="PTHR31415:SF52">
    <property type="entry name" value="LATE EMBRYOGENESIS ABUNDANT (LEA) HYDROXYPROLINE-RICH GLYCOPROTEIN FAMILY-RELATED"/>
    <property type="match status" value="1"/>
</dbReference>
<comment type="caution">
    <text evidence="3">The sequence shown here is derived from an EMBL/GenBank/DDBJ whole genome shotgun (WGS) entry which is preliminary data.</text>
</comment>
<evidence type="ECO:0008006" key="4">
    <source>
        <dbReference type="Google" id="ProtNLM"/>
    </source>
</evidence>
<name>A0AAW2KHU0_SESRA</name>
<dbReference type="GO" id="GO:0009506">
    <property type="term" value="C:plasmodesma"/>
    <property type="evidence" value="ECO:0007669"/>
    <property type="project" value="TreeGrafter"/>
</dbReference>
<protein>
    <recommendedName>
        <fullName evidence="4">Late embryogenesis abundant protein LEA-2 subgroup domain-containing protein</fullName>
    </recommendedName>
</protein>
<reference evidence="3" key="1">
    <citation type="submission" date="2020-06" db="EMBL/GenBank/DDBJ databases">
        <authorList>
            <person name="Li T."/>
            <person name="Hu X."/>
            <person name="Zhang T."/>
            <person name="Song X."/>
            <person name="Zhang H."/>
            <person name="Dai N."/>
            <person name="Sheng W."/>
            <person name="Hou X."/>
            <person name="Wei L."/>
        </authorList>
    </citation>
    <scope>NUCLEOTIDE SEQUENCE</scope>
    <source>
        <strain evidence="3">G02</strain>
        <tissue evidence="3">Leaf</tissue>
    </source>
</reference>
<gene>
    <name evidence="3" type="ORF">Sradi_6059200</name>
</gene>
<accession>A0AAW2KHU0</accession>
<dbReference type="GO" id="GO:0098542">
    <property type="term" value="P:defense response to other organism"/>
    <property type="evidence" value="ECO:0007669"/>
    <property type="project" value="InterPro"/>
</dbReference>
<sequence>MSEGGGGGGGCCRCCCSFIFTSGHRPLHVAKPTHLQTHLLHPRLLIPALNRSDNSTATRNNHTIRFDLKLDNGMKDKGVHYANISLTFFYNSTLPIANFTVPEFYQGHNKNTHRRALVDASGLPWTEARDAVANGSTLSFKVRLATRVKYKIMVWYTKRHS</sequence>
<evidence type="ECO:0000256" key="1">
    <source>
        <dbReference type="ARBA" id="ARBA00004370"/>
    </source>
</evidence>
<keyword evidence="2" id="KW-0472">Membrane</keyword>